<sequence>MNIATIHTLEGISQIQDEISSTGSEVERLQHEERTARDTFICQMFELNTRIRNFQDSIASNFHEANNVGSAEDISEADQKVLMEVPMETDSRTLEDELALVVSQTTKEEQEYLAAQSFQKQVQQEHVDLQRKVSLMEVIMKETKALQDLIRFLNWDKFMLLLVSSCRRGVCVPFVIQIM</sequence>
<evidence type="ECO:0000313" key="1">
    <source>
        <dbReference type="EMBL" id="KAG8635087.1"/>
    </source>
</evidence>
<dbReference type="EMBL" id="CM004403">
    <property type="protein sequence ID" value="KAG8635087.1"/>
    <property type="molecule type" value="Genomic_DNA"/>
</dbReference>
<dbReference type="Proteomes" id="UP000091857">
    <property type="component" value="Chromosome 17"/>
</dbReference>
<evidence type="ECO:0000313" key="2">
    <source>
        <dbReference type="Proteomes" id="UP000091857"/>
    </source>
</evidence>
<organism evidence="1 2">
    <name type="scientific">Manihot esculenta</name>
    <name type="common">Cassava</name>
    <name type="synonym">Jatropha manihot</name>
    <dbReference type="NCBI Taxonomy" id="3983"/>
    <lineage>
        <taxon>Eukaryota</taxon>
        <taxon>Viridiplantae</taxon>
        <taxon>Streptophyta</taxon>
        <taxon>Embryophyta</taxon>
        <taxon>Tracheophyta</taxon>
        <taxon>Spermatophyta</taxon>
        <taxon>Magnoliopsida</taxon>
        <taxon>eudicotyledons</taxon>
        <taxon>Gunneridae</taxon>
        <taxon>Pentapetalae</taxon>
        <taxon>rosids</taxon>
        <taxon>fabids</taxon>
        <taxon>Malpighiales</taxon>
        <taxon>Euphorbiaceae</taxon>
        <taxon>Crotonoideae</taxon>
        <taxon>Manihoteae</taxon>
        <taxon>Manihot</taxon>
    </lineage>
</organism>
<comment type="caution">
    <text evidence="1">The sequence shown here is derived from an EMBL/GenBank/DDBJ whole genome shotgun (WGS) entry which is preliminary data.</text>
</comment>
<keyword evidence="2" id="KW-1185">Reference proteome</keyword>
<protein>
    <submittedName>
        <fullName evidence="1">Uncharacterized protein</fullName>
    </submittedName>
</protein>
<proteinExistence type="predicted"/>
<gene>
    <name evidence="1" type="ORF">MANES_17G117300v8</name>
</gene>
<reference evidence="2" key="1">
    <citation type="journal article" date="2016" name="Nat. Biotechnol.">
        <title>Sequencing wild and cultivated cassava and related species reveals extensive interspecific hybridization and genetic diversity.</title>
        <authorList>
            <person name="Bredeson J.V."/>
            <person name="Lyons J.B."/>
            <person name="Prochnik S.E."/>
            <person name="Wu G.A."/>
            <person name="Ha C.M."/>
            <person name="Edsinger-Gonzales E."/>
            <person name="Grimwood J."/>
            <person name="Schmutz J."/>
            <person name="Rabbi I.Y."/>
            <person name="Egesi C."/>
            <person name="Nauluvula P."/>
            <person name="Lebot V."/>
            <person name="Ndunguru J."/>
            <person name="Mkamilo G."/>
            <person name="Bart R.S."/>
            <person name="Setter T.L."/>
            <person name="Gleadow R.M."/>
            <person name="Kulakow P."/>
            <person name="Ferguson M.E."/>
            <person name="Rounsley S."/>
            <person name="Rokhsar D.S."/>
        </authorList>
    </citation>
    <scope>NUCLEOTIDE SEQUENCE [LARGE SCALE GENOMIC DNA]</scope>
    <source>
        <strain evidence="2">cv. AM560-2</strain>
    </source>
</reference>
<name>A0ACB7G4C8_MANES</name>
<accession>A0ACB7G4C8</accession>